<accession>A0A286UCM0</accession>
<dbReference type="Proteomes" id="UP000217199">
    <property type="component" value="Unassembled WGS sequence"/>
</dbReference>
<organism evidence="2 3">
    <name type="scientific">Pyrrhoderma noxium</name>
    <dbReference type="NCBI Taxonomy" id="2282107"/>
    <lineage>
        <taxon>Eukaryota</taxon>
        <taxon>Fungi</taxon>
        <taxon>Dikarya</taxon>
        <taxon>Basidiomycota</taxon>
        <taxon>Agaricomycotina</taxon>
        <taxon>Agaricomycetes</taxon>
        <taxon>Hymenochaetales</taxon>
        <taxon>Hymenochaetaceae</taxon>
        <taxon>Pyrrhoderma</taxon>
    </lineage>
</organism>
<evidence type="ECO:0000313" key="2">
    <source>
        <dbReference type="EMBL" id="PAV17279.1"/>
    </source>
</evidence>
<evidence type="ECO:0000256" key="1">
    <source>
        <dbReference type="SAM" id="MobiDB-lite"/>
    </source>
</evidence>
<dbReference type="InParanoid" id="A0A286UCM0"/>
<name>A0A286UCM0_9AGAM</name>
<comment type="caution">
    <text evidence="2">The sequence shown here is derived from an EMBL/GenBank/DDBJ whole genome shotgun (WGS) entry which is preliminary data.</text>
</comment>
<proteinExistence type="predicted"/>
<dbReference type="EMBL" id="NBII01000007">
    <property type="protein sequence ID" value="PAV17279.1"/>
    <property type="molecule type" value="Genomic_DNA"/>
</dbReference>
<protein>
    <submittedName>
        <fullName evidence="2">Uncharacterized protein</fullName>
    </submittedName>
</protein>
<feature type="region of interest" description="Disordered" evidence="1">
    <location>
        <begin position="141"/>
        <end position="164"/>
    </location>
</feature>
<dbReference type="AlphaFoldDB" id="A0A286UCM0"/>
<gene>
    <name evidence="2" type="ORF">PNOK_0734300</name>
</gene>
<reference evidence="2 3" key="1">
    <citation type="journal article" date="2017" name="Mol. Ecol.">
        <title>Comparative and population genomic landscape of Phellinus noxius: A hypervariable fungus causing root rot in trees.</title>
        <authorList>
            <person name="Chung C.L."/>
            <person name="Lee T.J."/>
            <person name="Akiba M."/>
            <person name="Lee H.H."/>
            <person name="Kuo T.H."/>
            <person name="Liu D."/>
            <person name="Ke H.M."/>
            <person name="Yokoi T."/>
            <person name="Roa M.B."/>
            <person name="Lu M.J."/>
            <person name="Chang Y.Y."/>
            <person name="Ann P.J."/>
            <person name="Tsai J.N."/>
            <person name="Chen C.Y."/>
            <person name="Tzean S.S."/>
            <person name="Ota Y."/>
            <person name="Hattori T."/>
            <person name="Sahashi N."/>
            <person name="Liou R.F."/>
            <person name="Kikuchi T."/>
            <person name="Tsai I.J."/>
        </authorList>
    </citation>
    <scope>NUCLEOTIDE SEQUENCE [LARGE SCALE GENOMIC DNA]</scope>
    <source>
        <strain evidence="2 3">FFPRI411160</strain>
    </source>
</reference>
<feature type="compositionally biased region" description="Basic and acidic residues" evidence="1">
    <location>
        <begin position="147"/>
        <end position="164"/>
    </location>
</feature>
<sequence>MIRTSQSNVRLLRQAMTPRHGVSRMKGTISREPQRARRSYLSALGSRRRRLKEFLSSKSGIIFCSLQEAVSNSNGKRARENLHAPSVPELEYPHPKGVLVAKQFGTEVVASVNASQGQLPPEYLRTWEFRLSFQAEVVSQVSTSAEVYKKRQTSSEKDSGVDKK</sequence>
<evidence type="ECO:0000313" key="3">
    <source>
        <dbReference type="Proteomes" id="UP000217199"/>
    </source>
</evidence>
<keyword evidence="3" id="KW-1185">Reference proteome</keyword>